<evidence type="ECO:0000259" key="3">
    <source>
        <dbReference type="PROSITE" id="PS51371"/>
    </source>
</evidence>
<accession>A0A0C1Z386</accession>
<sequence length="145" mass="16294">MTAQTIMTRSVLTVTPTTTVRDAIRLIEDSDIRHLPVVDGTTLVGILSDRDLREYRIPVMLEIEYLSDDDRTRANDILDTPVSEAMNSDMITVDTAESVSDVIGVMIEYRIGAVPVVDRTTDELVGIISYVDVLEYARRLFDENE</sequence>
<dbReference type="Proteomes" id="UP000031599">
    <property type="component" value="Unassembled WGS sequence"/>
</dbReference>
<comment type="caution">
    <text evidence="4">The sequence shown here is derived from an EMBL/GenBank/DDBJ whole genome shotgun (WGS) entry which is preliminary data.</text>
</comment>
<dbReference type="PROSITE" id="PS51371">
    <property type="entry name" value="CBS"/>
    <property type="match status" value="2"/>
</dbReference>
<organism evidence="4 5">
    <name type="scientific">Enhygromyxa salina</name>
    <dbReference type="NCBI Taxonomy" id="215803"/>
    <lineage>
        <taxon>Bacteria</taxon>
        <taxon>Pseudomonadati</taxon>
        <taxon>Myxococcota</taxon>
        <taxon>Polyangia</taxon>
        <taxon>Nannocystales</taxon>
        <taxon>Nannocystaceae</taxon>
        <taxon>Enhygromyxa</taxon>
    </lineage>
</organism>
<dbReference type="InterPro" id="IPR051257">
    <property type="entry name" value="Diverse_CBS-Domain"/>
</dbReference>
<dbReference type="SUPFAM" id="SSF54631">
    <property type="entry name" value="CBS-domain pair"/>
    <property type="match status" value="1"/>
</dbReference>
<dbReference type="AlphaFoldDB" id="A0A0C1Z386"/>
<dbReference type="InterPro" id="IPR046342">
    <property type="entry name" value="CBS_dom_sf"/>
</dbReference>
<dbReference type="Pfam" id="PF00571">
    <property type="entry name" value="CBS"/>
    <property type="match status" value="2"/>
</dbReference>
<dbReference type="SMART" id="SM00116">
    <property type="entry name" value="CBS"/>
    <property type="match status" value="2"/>
</dbReference>
<gene>
    <name evidence="4" type="ORF">DB30_02066</name>
</gene>
<dbReference type="PANTHER" id="PTHR43080:SF2">
    <property type="entry name" value="CBS DOMAIN-CONTAINING PROTEIN"/>
    <property type="match status" value="1"/>
</dbReference>
<dbReference type="InterPro" id="IPR000644">
    <property type="entry name" value="CBS_dom"/>
</dbReference>
<dbReference type="Gene3D" id="3.10.580.10">
    <property type="entry name" value="CBS-domain"/>
    <property type="match status" value="1"/>
</dbReference>
<dbReference type="EMBL" id="JMCC02000153">
    <property type="protein sequence ID" value="KIG12069.1"/>
    <property type="molecule type" value="Genomic_DNA"/>
</dbReference>
<evidence type="ECO:0000313" key="4">
    <source>
        <dbReference type="EMBL" id="KIG12069.1"/>
    </source>
</evidence>
<keyword evidence="1 2" id="KW-0129">CBS domain</keyword>
<protein>
    <submittedName>
        <fullName evidence="4">CBS domain protein AcuB</fullName>
    </submittedName>
</protein>
<dbReference type="RefSeq" id="WP_052558526.1">
    <property type="nucleotide sequence ID" value="NZ_JMCC02000153.1"/>
</dbReference>
<feature type="domain" description="CBS" evidence="3">
    <location>
        <begin position="7"/>
        <end position="63"/>
    </location>
</feature>
<evidence type="ECO:0000256" key="2">
    <source>
        <dbReference type="PROSITE-ProRule" id="PRU00703"/>
    </source>
</evidence>
<evidence type="ECO:0000256" key="1">
    <source>
        <dbReference type="ARBA" id="ARBA00023122"/>
    </source>
</evidence>
<name>A0A0C1Z386_9BACT</name>
<dbReference type="PANTHER" id="PTHR43080">
    <property type="entry name" value="CBS DOMAIN-CONTAINING PROTEIN CBSX3, MITOCHONDRIAL"/>
    <property type="match status" value="1"/>
</dbReference>
<feature type="domain" description="CBS" evidence="3">
    <location>
        <begin position="86"/>
        <end position="143"/>
    </location>
</feature>
<proteinExistence type="predicted"/>
<reference evidence="4 5" key="1">
    <citation type="submission" date="2014-12" db="EMBL/GenBank/DDBJ databases">
        <title>Genome assembly of Enhygromyxa salina DSM 15201.</title>
        <authorList>
            <person name="Sharma G."/>
            <person name="Subramanian S."/>
        </authorList>
    </citation>
    <scope>NUCLEOTIDE SEQUENCE [LARGE SCALE GENOMIC DNA]</scope>
    <source>
        <strain evidence="4 5">DSM 15201</strain>
    </source>
</reference>
<evidence type="ECO:0000313" key="5">
    <source>
        <dbReference type="Proteomes" id="UP000031599"/>
    </source>
</evidence>